<feature type="region of interest" description="Disordered" evidence="8">
    <location>
        <begin position="1002"/>
        <end position="1302"/>
    </location>
</feature>
<feature type="region of interest" description="Disordered" evidence="8">
    <location>
        <begin position="256"/>
        <end position="282"/>
    </location>
</feature>
<dbReference type="EMBL" id="KV427671">
    <property type="protein sequence ID" value="KZT01027.1"/>
    <property type="molecule type" value="Genomic_DNA"/>
</dbReference>
<accession>A0A165BGT7</accession>
<organism evidence="10 11">
    <name type="scientific">Laetiporus sulphureus 93-53</name>
    <dbReference type="NCBI Taxonomy" id="1314785"/>
    <lineage>
        <taxon>Eukaryota</taxon>
        <taxon>Fungi</taxon>
        <taxon>Dikarya</taxon>
        <taxon>Basidiomycota</taxon>
        <taxon>Agaricomycotina</taxon>
        <taxon>Agaricomycetes</taxon>
        <taxon>Polyporales</taxon>
        <taxon>Laetiporus</taxon>
    </lineage>
</organism>
<feature type="region of interest" description="Disordered" evidence="8">
    <location>
        <begin position="405"/>
        <end position="785"/>
    </location>
</feature>
<evidence type="ECO:0000256" key="2">
    <source>
        <dbReference type="ARBA" id="ARBA00004186"/>
    </source>
</evidence>
<evidence type="ECO:0000256" key="3">
    <source>
        <dbReference type="ARBA" id="ARBA00010042"/>
    </source>
</evidence>
<dbReference type="Pfam" id="PF03941">
    <property type="entry name" value="INCENP_ARK-bind"/>
    <property type="match status" value="1"/>
</dbReference>
<dbReference type="PANTHER" id="PTHR13142">
    <property type="entry name" value="INNER CENTROMERE PROTEIN"/>
    <property type="match status" value="1"/>
</dbReference>
<dbReference type="InterPro" id="IPR005635">
    <property type="entry name" value="Inner_centromere_prot_ARK-bd"/>
</dbReference>
<sequence>METPHSGEDGVLAWCNSIRLSMAQDRGRQFLGEQVQNTVEYLDSYLDNVRSGSKIESVADLLKTPGRKRTAPSKVRVGTTGTMKMKPMLGVDVKQENGPEQEKQPSINGFHRALLQAKAEEDDPVEVFDDLKLSGTTQIAKLLNMSAPKRSFDSLDPVAPMSTSLSNPSITSPSDQGLISSTISAYALHSDAINKELSVIAEDDESAERSRASLPAPISRPHDSPPEQDTHHDEDDAADMDLDEVVRSDITITSSHTFNSIPLDSPRGPSTLRPSTSAPPNYLLEDYYTEPLPRVDREPLPQDETHAFTAPLPTILRPAKDQHANELAAPARDGLPTAHSAPVLSRKPSLSQIGLPAPLPPHKSTRLTHESSTSAALGPMPSIGSKRGSWLVRAREVKAAEMTGKRMSNALGSGSGADVARPFAIGTKRKSGEMLSAGTSDGPSTASGAEAGPSSRATEDDERLQKVAKVAKDDGDSFLHKQKVTSMMSEGHPTLQKAASAPTEEPHPSPRPTRAPSTPPRQSPLIFAHKPSEDFTVPLRASDDDDEVLHQLRRKVEGLGARSGKSMGKSLGGNAAAALAQARADAEARVAERNKVKGSDDDAEEPSTPNELNAPQEAAAPAPVIVEAPSAPSNGSRSEDNDRSLSVSALTTSKEKEKKTTLENATAPPSTAPPVDSTKPVAAQPANASTSTTPPSTPPHISVPVAHQAPPPVFSKPPIVFTAPSAASSKPPHPRTATNAGPASEFSFKPPTAHPFFLPPPKVGSGPAPSKQLEHEPPALSAQSSKASVLSDAIFDKADNIPAWMPATQDTEYSTALTHLNDLEDDDSWRIDEQLAPNEVWTPFTFPPGDKDDTWSTMTTKSTSQKGGDTGPVTQNFTRTFLFKDEGVQEGSGPSKQHVEPMTAPPVPVDTGARPVREEKDTAVADVAMEADPFDIEGAEEADSEPKEDIPASQPIAGPTKPKAVPNRPRSQSQQSLASTASSSQTQLGFFGHASKLVSSVLGGSKKGKAEPLKSLQLAAQAAKKQQEEDDKKATRLKEMETRRLQVQQKKAEEDKARALEEERRFKEETERRKREREEHTEKRPLKGFIRKGDEDNTKKRKFVADNEKKPEAKKPPSKDKKDAIPLPRVVAKPGTSSAPGSAMKIGPPPKSALKQPSAPVKHTGGTAAATSSKQDGPHKAAPATDAKILKTIKSTPSSSSLKQPSATTSTAKAKVRAPNKDEDERQPTQSQASNRAKAPMQTPQRPPPPVASESIELPDINSEYSDSEDEDRPRSFERPEWAQSPELRQALQQQSTMNPDDIFGAIEPLRMEDIFRTRQSRFRARTSSANWTGTDQLTQEEERDYARRMGFR</sequence>
<evidence type="ECO:0000259" key="9">
    <source>
        <dbReference type="Pfam" id="PF03941"/>
    </source>
</evidence>
<evidence type="ECO:0000256" key="1">
    <source>
        <dbReference type="ARBA" id="ARBA00004123"/>
    </source>
</evidence>
<keyword evidence="11" id="KW-1185">Reference proteome</keyword>
<feature type="region of interest" description="Disordered" evidence="8">
    <location>
        <begin position="332"/>
        <end position="389"/>
    </location>
</feature>
<feature type="compositionally biased region" description="Basic and acidic residues" evidence="8">
    <location>
        <begin position="470"/>
        <end position="479"/>
    </location>
</feature>
<feature type="compositionally biased region" description="Pro residues" evidence="8">
    <location>
        <begin position="509"/>
        <end position="522"/>
    </location>
</feature>
<feature type="compositionally biased region" description="Basic and acidic residues" evidence="8">
    <location>
        <begin position="220"/>
        <end position="234"/>
    </location>
</feature>
<dbReference type="Proteomes" id="UP000076871">
    <property type="component" value="Unassembled WGS sequence"/>
</dbReference>
<evidence type="ECO:0000256" key="5">
    <source>
        <dbReference type="ARBA" id="ARBA00022829"/>
    </source>
</evidence>
<feature type="region of interest" description="Disordered" evidence="8">
    <location>
        <begin position="204"/>
        <end position="239"/>
    </location>
</feature>
<dbReference type="InParanoid" id="A0A165BGT7"/>
<dbReference type="GO" id="GO:0007059">
    <property type="term" value="P:chromosome segregation"/>
    <property type="evidence" value="ECO:0007669"/>
    <property type="project" value="UniProtKB-KW"/>
</dbReference>
<gene>
    <name evidence="10" type="ORF">LAESUDRAFT_496370</name>
</gene>
<dbReference type="RefSeq" id="XP_040758767.1">
    <property type="nucleotide sequence ID" value="XM_040902689.1"/>
</dbReference>
<evidence type="ECO:0000256" key="4">
    <source>
        <dbReference type="ARBA" id="ARBA00022490"/>
    </source>
</evidence>
<feature type="compositionally biased region" description="Low complexity" evidence="8">
    <location>
        <begin position="971"/>
        <end position="985"/>
    </location>
</feature>
<dbReference type="PANTHER" id="PTHR13142:SF1">
    <property type="entry name" value="INNER CENTROMERE PROTEIN"/>
    <property type="match status" value="1"/>
</dbReference>
<evidence type="ECO:0000256" key="7">
    <source>
        <dbReference type="ARBA" id="ARBA00023242"/>
    </source>
</evidence>
<comment type="similarity">
    <text evidence="3">Belongs to the INCENP family.</text>
</comment>
<feature type="compositionally biased region" description="Basic and acidic residues" evidence="8">
    <location>
        <begin position="548"/>
        <end position="557"/>
    </location>
</feature>
<name>A0A165BGT7_9APHY</name>
<feature type="compositionally biased region" description="Basic and acidic residues" evidence="8">
    <location>
        <begin position="1025"/>
        <end position="1124"/>
    </location>
</feature>
<dbReference type="GO" id="GO:0005634">
    <property type="term" value="C:nucleus"/>
    <property type="evidence" value="ECO:0007669"/>
    <property type="project" value="UniProtKB-SubCell"/>
</dbReference>
<keyword evidence="7" id="KW-0539">Nucleus</keyword>
<feature type="compositionally biased region" description="Basic and acidic residues" evidence="8">
    <location>
        <begin position="584"/>
        <end position="600"/>
    </location>
</feature>
<evidence type="ECO:0000313" key="10">
    <source>
        <dbReference type="EMBL" id="KZT01027.1"/>
    </source>
</evidence>
<keyword evidence="6" id="KW-0206">Cytoskeleton</keyword>
<evidence type="ECO:0000313" key="11">
    <source>
        <dbReference type="Proteomes" id="UP000076871"/>
    </source>
</evidence>
<feature type="compositionally biased region" description="Basic and acidic residues" evidence="8">
    <location>
        <begin position="1272"/>
        <end position="1281"/>
    </location>
</feature>
<dbReference type="GeneID" id="63819720"/>
<reference evidence="10 11" key="1">
    <citation type="journal article" date="2016" name="Mol. Biol. Evol.">
        <title>Comparative Genomics of Early-Diverging Mushroom-Forming Fungi Provides Insights into the Origins of Lignocellulose Decay Capabilities.</title>
        <authorList>
            <person name="Nagy L.G."/>
            <person name="Riley R."/>
            <person name="Tritt A."/>
            <person name="Adam C."/>
            <person name="Daum C."/>
            <person name="Floudas D."/>
            <person name="Sun H."/>
            <person name="Yadav J.S."/>
            <person name="Pangilinan J."/>
            <person name="Larsson K.H."/>
            <person name="Matsuura K."/>
            <person name="Barry K."/>
            <person name="Labutti K."/>
            <person name="Kuo R."/>
            <person name="Ohm R.A."/>
            <person name="Bhattacharya S.S."/>
            <person name="Shirouzu T."/>
            <person name="Yoshinaga Y."/>
            <person name="Martin F.M."/>
            <person name="Grigoriev I.V."/>
            <person name="Hibbett D.S."/>
        </authorList>
    </citation>
    <scope>NUCLEOTIDE SEQUENCE [LARGE SCALE GENOMIC DNA]</scope>
    <source>
        <strain evidence="10 11">93-53</strain>
    </source>
</reference>
<proteinExistence type="inferred from homology"/>
<evidence type="ECO:0000256" key="8">
    <source>
        <dbReference type="SAM" id="MobiDB-lite"/>
    </source>
</evidence>
<dbReference type="STRING" id="1314785.A0A165BGT7"/>
<feature type="compositionally biased region" description="Acidic residues" evidence="8">
    <location>
        <begin position="932"/>
        <end position="943"/>
    </location>
</feature>
<dbReference type="Gene3D" id="6.10.250.2990">
    <property type="match status" value="1"/>
</dbReference>
<feature type="compositionally biased region" description="Low complexity" evidence="8">
    <location>
        <begin position="1190"/>
        <end position="1210"/>
    </location>
</feature>
<comment type="subcellular location">
    <subcellularLocation>
        <location evidence="2">Cytoplasm</location>
        <location evidence="2">Cytoskeleton</location>
        <location evidence="2">Spindle</location>
    </subcellularLocation>
    <subcellularLocation>
        <location evidence="1">Nucleus</location>
    </subcellularLocation>
</comment>
<feature type="region of interest" description="Disordered" evidence="8">
    <location>
        <begin position="840"/>
        <end position="985"/>
    </location>
</feature>
<dbReference type="GO" id="GO:0005819">
    <property type="term" value="C:spindle"/>
    <property type="evidence" value="ECO:0007669"/>
    <property type="project" value="UniProtKB-SubCell"/>
</dbReference>
<dbReference type="OrthoDB" id="6123at2759"/>
<feature type="region of interest" description="Disordered" evidence="8">
    <location>
        <begin position="1334"/>
        <end position="1353"/>
    </location>
</feature>
<feature type="domain" description="Inner centromere protein ARK-binding" evidence="9">
    <location>
        <begin position="1260"/>
        <end position="1316"/>
    </location>
</feature>
<keyword evidence="5" id="KW-0159">Chromosome partition</keyword>
<protein>
    <recommendedName>
        <fullName evidence="9">Inner centromere protein ARK-binding domain-containing protein</fullName>
    </recommendedName>
</protein>
<evidence type="ECO:0000256" key="6">
    <source>
        <dbReference type="ARBA" id="ARBA00023212"/>
    </source>
</evidence>
<feature type="compositionally biased region" description="Polar residues" evidence="8">
    <location>
        <begin position="437"/>
        <end position="447"/>
    </location>
</feature>
<feature type="compositionally biased region" description="Polar residues" evidence="8">
    <location>
        <begin position="855"/>
        <end position="879"/>
    </location>
</feature>
<keyword evidence="4" id="KW-0963">Cytoplasm</keyword>
<feature type="compositionally biased region" description="Low complexity" evidence="8">
    <location>
        <begin position="614"/>
        <end position="633"/>
    </location>
</feature>